<accession>K1U0R7</accession>
<organism evidence="1">
    <name type="scientific">human gut metagenome</name>
    <dbReference type="NCBI Taxonomy" id="408170"/>
    <lineage>
        <taxon>unclassified sequences</taxon>
        <taxon>metagenomes</taxon>
        <taxon>organismal metagenomes</taxon>
    </lineage>
</organism>
<dbReference type="AlphaFoldDB" id="K1U0R7"/>
<sequence>MELKEPQDYYPIPEEPEGELIDYDAISRTYKTGDKQYTTVYGGYVGTYKNEDGDTELVDNTLVKPEEAD</sequence>
<name>K1U0R7_9ZZZZ</name>
<evidence type="ECO:0000313" key="1">
    <source>
        <dbReference type="EMBL" id="EKC71945.1"/>
    </source>
</evidence>
<feature type="non-terminal residue" evidence="1">
    <location>
        <position position="69"/>
    </location>
</feature>
<dbReference type="EMBL" id="AJWZ01002079">
    <property type="protein sequence ID" value="EKC71945.1"/>
    <property type="molecule type" value="Genomic_DNA"/>
</dbReference>
<reference evidence="1" key="1">
    <citation type="journal article" date="2013" name="Environ. Microbiol.">
        <title>Microbiota from the distal guts of lean and obese adolescents exhibit partial functional redundancy besides clear differences in community structure.</title>
        <authorList>
            <person name="Ferrer M."/>
            <person name="Ruiz A."/>
            <person name="Lanza F."/>
            <person name="Haange S.B."/>
            <person name="Oberbach A."/>
            <person name="Till H."/>
            <person name="Bargiela R."/>
            <person name="Campoy C."/>
            <person name="Segura M.T."/>
            <person name="Richter M."/>
            <person name="von Bergen M."/>
            <person name="Seifert J."/>
            <person name="Suarez A."/>
        </authorList>
    </citation>
    <scope>NUCLEOTIDE SEQUENCE</scope>
</reference>
<comment type="caution">
    <text evidence="1">The sequence shown here is derived from an EMBL/GenBank/DDBJ whole genome shotgun (WGS) entry which is preliminary data.</text>
</comment>
<gene>
    <name evidence="1" type="ORF">OBE_03139</name>
</gene>
<proteinExistence type="predicted"/>
<protein>
    <submittedName>
        <fullName evidence="1">Rhs family protein</fullName>
    </submittedName>
</protein>